<dbReference type="InterPro" id="IPR011990">
    <property type="entry name" value="TPR-like_helical_dom_sf"/>
</dbReference>
<evidence type="ECO:0008006" key="3">
    <source>
        <dbReference type="Google" id="ProtNLM"/>
    </source>
</evidence>
<protein>
    <recommendedName>
        <fullName evidence="3">Tetratricopeptide repeat family protein</fullName>
    </recommendedName>
</protein>
<dbReference type="PATRIC" id="fig|279113.9.peg.2985"/>
<reference evidence="1 2" key="1">
    <citation type="submission" date="2015-11" db="EMBL/GenBank/DDBJ databases">
        <title>Exploring the genomic traits of fungus-feeding bacterial genus Collimonas.</title>
        <authorList>
            <person name="Song C."/>
            <person name="Schmidt R."/>
            <person name="de Jager V."/>
            <person name="Krzyzanowska D."/>
            <person name="Jongedijk E."/>
            <person name="Cankar K."/>
            <person name="Beekwilder J."/>
            <person name="van Veen A."/>
            <person name="de Boer W."/>
            <person name="van Veen J.A."/>
            <person name="Garbeva P."/>
        </authorList>
    </citation>
    <scope>NUCLEOTIDE SEQUENCE [LARGE SCALE GENOMIC DNA]</scope>
    <source>
        <strain evidence="1 2">Ter91</strain>
    </source>
</reference>
<evidence type="ECO:0000313" key="1">
    <source>
        <dbReference type="EMBL" id="AMP05359.1"/>
    </source>
</evidence>
<gene>
    <name evidence="1" type="ORF">CPter91_3018</name>
</gene>
<proteinExistence type="predicted"/>
<dbReference type="SUPFAM" id="SSF48452">
    <property type="entry name" value="TPR-like"/>
    <property type="match status" value="1"/>
</dbReference>
<organism evidence="1 2">
    <name type="scientific">Collimonas pratensis</name>
    <dbReference type="NCBI Taxonomy" id="279113"/>
    <lineage>
        <taxon>Bacteria</taxon>
        <taxon>Pseudomonadati</taxon>
        <taxon>Pseudomonadota</taxon>
        <taxon>Betaproteobacteria</taxon>
        <taxon>Burkholderiales</taxon>
        <taxon>Oxalobacteraceae</taxon>
        <taxon>Collimonas</taxon>
    </lineage>
</organism>
<sequence length="471" mass="54447">MISKIFLLKKSLIFLFYLLTIFTVDNTFATPKAQQIPLSFSENIFLKKRALRFDEITHDLQRYKWSLDSDPRLLIVYCEAILETEAALPEEMKNSSDVSNKFAQAYLMLLRGKTRDSNLLFDELVNTQGGEVFGFVGLLEQSLFTGNITSLGQVLEKLKSSFSDDSHIPIWILPYYEATYNLKMGRYKDVTNILQMAKINKSLSKYTIEQFEIAIAIPQNQFAEARKILKHMGSNGDADQNSILNEADILAAELGFPASSMFLSRKMREYPEMWLVKKAFINHSLEAIHFDQKLSIPYLNMLSELEQKRNFDVNLKLNLASLLFYTGDPIKGLLSKKLRDEIKPLEDFVNYDLLIAKLSLRSTETEKQFYTMRYLDIAKEKAPLNISVLWLSYQIAEMNKKYDECMENLNQILFVDPFNVDALVAKAKTYNKLGEIKEAKNLAHKMLYEKNKRKISIDLRKELQNVLQETS</sequence>
<dbReference type="AlphaFoldDB" id="A0A127Q5M1"/>
<dbReference type="STRING" id="279113.CPter91_3018"/>
<dbReference type="EMBL" id="CP013234">
    <property type="protein sequence ID" value="AMP05359.1"/>
    <property type="molecule type" value="Genomic_DNA"/>
</dbReference>
<accession>A0A127Q5M1</accession>
<dbReference type="Proteomes" id="UP000074561">
    <property type="component" value="Chromosome"/>
</dbReference>
<name>A0A127Q5M1_9BURK</name>
<dbReference type="Gene3D" id="1.25.40.10">
    <property type="entry name" value="Tetratricopeptide repeat domain"/>
    <property type="match status" value="1"/>
</dbReference>
<dbReference type="KEGG" id="cpra:CPter91_3018"/>
<evidence type="ECO:0000313" key="2">
    <source>
        <dbReference type="Proteomes" id="UP000074561"/>
    </source>
</evidence>